<dbReference type="STRING" id="1219011.GCA_001895045_01483"/>
<feature type="compositionally biased region" description="Pro residues" evidence="1">
    <location>
        <begin position="46"/>
        <end position="62"/>
    </location>
</feature>
<evidence type="ECO:0000256" key="1">
    <source>
        <dbReference type="SAM" id="MobiDB-lite"/>
    </source>
</evidence>
<protein>
    <recommendedName>
        <fullName evidence="4">Alanine, arginine and proline rich protein</fullName>
    </recommendedName>
</protein>
<dbReference type="InterPro" id="IPR045596">
    <property type="entry name" value="DUF6459"/>
</dbReference>
<organism evidence="2 3">
    <name type="scientific">Rhodococcus coprophilus</name>
    <dbReference type="NCBI Taxonomy" id="38310"/>
    <lineage>
        <taxon>Bacteria</taxon>
        <taxon>Bacillati</taxon>
        <taxon>Actinomycetota</taxon>
        <taxon>Actinomycetes</taxon>
        <taxon>Mycobacteriales</taxon>
        <taxon>Nocardiaceae</taxon>
        <taxon>Rhodococcus</taxon>
    </lineage>
</organism>
<dbReference type="EMBL" id="LS483468">
    <property type="protein sequence ID" value="SQI38362.1"/>
    <property type="molecule type" value="Genomic_DNA"/>
</dbReference>
<dbReference type="Pfam" id="PF20060">
    <property type="entry name" value="DUF6459"/>
    <property type="match status" value="1"/>
</dbReference>
<reference evidence="2 3" key="1">
    <citation type="submission" date="2018-06" db="EMBL/GenBank/DDBJ databases">
        <authorList>
            <consortium name="Pathogen Informatics"/>
            <person name="Doyle S."/>
        </authorList>
    </citation>
    <scope>NUCLEOTIDE SEQUENCE [LARGE SCALE GENOMIC DNA]</scope>
    <source>
        <strain evidence="2 3">NCTC10994</strain>
    </source>
</reference>
<dbReference type="AlphaFoldDB" id="A0A2X4UUM7"/>
<dbReference type="RefSeq" id="WP_072699440.1">
    <property type="nucleotide sequence ID" value="NZ_JAFBBL010000001.1"/>
</dbReference>
<feature type="region of interest" description="Disordered" evidence="1">
    <location>
        <begin position="1"/>
        <end position="63"/>
    </location>
</feature>
<evidence type="ECO:0000313" key="3">
    <source>
        <dbReference type="Proteomes" id="UP000249091"/>
    </source>
</evidence>
<dbReference type="KEGG" id="rcr:NCTC10994_03925"/>
<sequence>MTHTRTGRYVRPVAPFEPPAQERCALHRPLISPRTSPHDGRSPRPVAAPPLSPSPPPAPRPDPTAVRFADAAVRLVLEVVDGRRPVAQLAAVLDPALVTAVSARRSNAMSGTAVLLRTRLHTVDADTAELSGTYTRGERVYAVAGRIVRRAPGPRAPHPWTITTLWLG</sequence>
<keyword evidence="3" id="KW-1185">Reference proteome</keyword>
<evidence type="ECO:0008006" key="4">
    <source>
        <dbReference type="Google" id="ProtNLM"/>
    </source>
</evidence>
<proteinExistence type="predicted"/>
<evidence type="ECO:0000313" key="2">
    <source>
        <dbReference type="EMBL" id="SQI38362.1"/>
    </source>
</evidence>
<dbReference type="Proteomes" id="UP000249091">
    <property type="component" value="Chromosome 1"/>
</dbReference>
<name>A0A2X4UUM7_9NOCA</name>
<accession>A0A2X4UUM7</accession>
<gene>
    <name evidence="2" type="ORF">NCTC10994_03925</name>
</gene>